<organism evidence="1 2">
    <name type="scientific">Rhododendron molle</name>
    <name type="common">Chinese azalea</name>
    <name type="synonym">Azalea mollis</name>
    <dbReference type="NCBI Taxonomy" id="49168"/>
    <lineage>
        <taxon>Eukaryota</taxon>
        <taxon>Viridiplantae</taxon>
        <taxon>Streptophyta</taxon>
        <taxon>Embryophyta</taxon>
        <taxon>Tracheophyta</taxon>
        <taxon>Spermatophyta</taxon>
        <taxon>Magnoliopsida</taxon>
        <taxon>eudicotyledons</taxon>
        <taxon>Gunneridae</taxon>
        <taxon>Pentapetalae</taxon>
        <taxon>asterids</taxon>
        <taxon>Ericales</taxon>
        <taxon>Ericaceae</taxon>
        <taxon>Ericoideae</taxon>
        <taxon>Rhodoreae</taxon>
        <taxon>Rhododendron</taxon>
    </lineage>
</organism>
<reference evidence="1" key="1">
    <citation type="submission" date="2022-02" db="EMBL/GenBank/DDBJ databases">
        <title>Plant Genome Project.</title>
        <authorList>
            <person name="Zhang R.-G."/>
        </authorList>
    </citation>
    <scope>NUCLEOTIDE SEQUENCE</scope>
    <source>
        <strain evidence="1">AT1</strain>
    </source>
</reference>
<sequence>MPIYFLAVAAIMWLLSMGKKRRLEICEIEQHSQPSLSHGSPQRTESRGASQPTQPHGSSQTLHLPRAPQPHHLSGTSRPSNPHSSARPIQPHCSSQPHEVEGDLDVQANEQREMAMQRWRTCLERISNPIQSHDIPLSTSSCGASQVAQPNTTSHIAQPQTTSQVQLPRGFVRRTRSNASHAPSQNSSQPQDEDVDEDLIPECEVGIAGGLRGVWYLGLAFAMLVLLVSVLSKFAIPENDSAKEAIKKKTLKLLGTRLRDWRCTLKSKYFDETKTVAQIVATAPPTVNREHFADLVRYWFSEEGKEVDSGFAPSRAQLYIPTHTKADGKPVNDIAGENMEAIKGLMESQPNGWEGNSKGSIFWAQDDIYSQVIPTKKWHGRVPGCGFGPTPKSSGSTCSNSPRFIVADEEERMRDKETIHKLEDKVHAQAVEISTLKEQVAEMSTLKEQVAFMMRHMPELTGLQVRNGCNGPSDQASPHAHQRSSHASHDIECSNGVSAAVNVMGSNAITVQFLPLLLVSVRSVSAAINAITVQFRSYVMELIIGPSSSERDFNPSF</sequence>
<evidence type="ECO:0000313" key="2">
    <source>
        <dbReference type="Proteomes" id="UP001062846"/>
    </source>
</evidence>
<keyword evidence="2" id="KW-1185">Reference proteome</keyword>
<gene>
    <name evidence="1" type="ORF">RHMOL_Rhmol01G0126600</name>
</gene>
<evidence type="ECO:0000313" key="1">
    <source>
        <dbReference type="EMBL" id="KAI8571525.1"/>
    </source>
</evidence>
<proteinExistence type="predicted"/>
<protein>
    <submittedName>
        <fullName evidence="1">Uncharacterized protein</fullName>
    </submittedName>
</protein>
<comment type="caution">
    <text evidence="1">The sequence shown here is derived from an EMBL/GenBank/DDBJ whole genome shotgun (WGS) entry which is preliminary data.</text>
</comment>
<accession>A0ACC0Q1C1</accession>
<name>A0ACC0Q1C1_RHOML</name>
<dbReference type="EMBL" id="CM046388">
    <property type="protein sequence ID" value="KAI8571525.1"/>
    <property type="molecule type" value="Genomic_DNA"/>
</dbReference>
<dbReference type="Proteomes" id="UP001062846">
    <property type="component" value="Chromosome 1"/>
</dbReference>